<comment type="caution">
    <text evidence="1">The sequence shown here is derived from an EMBL/GenBank/DDBJ whole genome shotgun (WGS) entry which is preliminary data.</text>
</comment>
<evidence type="ECO:0000313" key="2">
    <source>
        <dbReference type="Proteomes" id="UP000013259"/>
    </source>
</evidence>
<accession>M7RCL4</accession>
<reference evidence="1 2" key="1">
    <citation type="submission" date="2013-02" db="EMBL/GenBank/DDBJ databases">
        <authorList>
            <person name="McClelland M."/>
            <person name="Porwollik S."/>
            <person name="Desai P."/>
            <person name="Cheng P."/>
            <person name="Wollam A."/>
            <person name="Pepin K."/>
            <person name="Bhonagiri V."/>
            <person name="Fulton L."/>
            <person name="Fulton R."/>
            <person name="Delehaunty K."/>
            <person name="Fronick C."/>
            <person name="Godfrey J."/>
            <person name="Waligorski J."/>
            <person name="Appelbaum E."/>
            <person name="Tomlinson C."/>
            <person name="Warren W."/>
            <person name="Sodergren E."/>
            <person name="Weinstock G."/>
            <person name="Wilson R.K."/>
        </authorList>
    </citation>
    <scope>NUCLEOTIDE SEQUENCE [LARGE SCALE GENOMIC DNA]</scope>
    <source>
        <strain evidence="1 2">UC16</strain>
    </source>
</reference>
<proteinExistence type="predicted"/>
<evidence type="ECO:0000313" key="1">
    <source>
        <dbReference type="EMBL" id="EMR51104.1"/>
    </source>
</evidence>
<dbReference type="Proteomes" id="UP000013259">
    <property type="component" value="Unassembled WGS sequence"/>
</dbReference>
<organism evidence="1 2">
    <name type="scientific">Salmonella enterica subsp. enterica serovar Dublin str. UC16</name>
    <dbReference type="NCBI Taxonomy" id="1192688"/>
    <lineage>
        <taxon>Bacteria</taxon>
        <taxon>Pseudomonadati</taxon>
        <taxon>Pseudomonadota</taxon>
        <taxon>Gammaproteobacteria</taxon>
        <taxon>Enterobacterales</taxon>
        <taxon>Enterobacteriaceae</taxon>
        <taxon>Salmonella</taxon>
    </lineage>
</organism>
<name>M7RCL4_SALDU</name>
<dbReference type="HOGENOM" id="CLU_3066001_0_0_6"/>
<dbReference type="AlphaFoldDB" id="M7RCL4"/>
<dbReference type="EMBL" id="APMR01000084">
    <property type="protein sequence ID" value="EMR51104.1"/>
    <property type="molecule type" value="Genomic_DNA"/>
</dbReference>
<gene>
    <name evidence="1" type="ORF">A670_03777</name>
</gene>
<protein>
    <submittedName>
        <fullName evidence="1">Uncharacterized protein</fullName>
    </submittedName>
</protein>
<sequence>MLPGIHEFVAFLQREILRVFHCFDTRFVGLIRRSRHQAITTNLKGTEDGNSTY</sequence>